<reference evidence="4 5" key="1">
    <citation type="journal article" date="2018" name="Mycol. Prog.">
        <title>Coniella lustricola, a new species from submerged detritus.</title>
        <authorList>
            <person name="Raudabaugh D.B."/>
            <person name="Iturriaga T."/>
            <person name="Carver A."/>
            <person name="Mondo S."/>
            <person name="Pangilinan J."/>
            <person name="Lipzen A."/>
            <person name="He G."/>
            <person name="Amirebrahimi M."/>
            <person name="Grigoriev I.V."/>
            <person name="Miller A.N."/>
        </authorList>
    </citation>
    <scope>NUCLEOTIDE SEQUENCE [LARGE SCALE GENOMIC DNA]</scope>
    <source>
        <strain evidence="4 5">B22-T-1</strain>
    </source>
</reference>
<name>A0A2T3A736_9PEZI</name>
<proteinExistence type="inferred from homology"/>
<feature type="non-terminal residue" evidence="4">
    <location>
        <position position="1"/>
    </location>
</feature>
<dbReference type="InParanoid" id="A0A2T3A736"/>
<dbReference type="SUPFAM" id="SSF101751">
    <property type="entry name" value="Hydrophobin II, HfbII"/>
    <property type="match status" value="1"/>
</dbReference>
<dbReference type="InterPro" id="IPR010636">
    <property type="entry name" value="Class_II_hydrophobin"/>
</dbReference>
<dbReference type="EMBL" id="KZ678449">
    <property type="protein sequence ID" value="PSR84069.1"/>
    <property type="molecule type" value="Genomic_DNA"/>
</dbReference>
<accession>A0A2T3A736</accession>
<keyword evidence="3" id="KW-1015">Disulfide bond</keyword>
<comment type="subcellular location">
    <subcellularLocation>
        <location evidence="1">Cell envelope</location>
    </subcellularLocation>
</comment>
<organism evidence="4 5">
    <name type="scientific">Coniella lustricola</name>
    <dbReference type="NCBI Taxonomy" id="2025994"/>
    <lineage>
        <taxon>Eukaryota</taxon>
        <taxon>Fungi</taxon>
        <taxon>Dikarya</taxon>
        <taxon>Ascomycota</taxon>
        <taxon>Pezizomycotina</taxon>
        <taxon>Sordariomycetes</taxon>
        <taxon>Sordariomycetidae</taxon>
        <taxon>Diaporthales</taxon>
        <taxon>Schizoparmaceae</taxon>
        <taxon>Coniella</taxon>
    </lineage>
</organism>
<evidence type="ECO:0000313" key="4">
    <source>
        <dbReference type="EMBL" id="PSR84069.1"/>
    </source>
</evidence>
<dbReference type="STRING" id="2025994.A0A2T3A736"/>
<dbReference type="PANTHER" id="PTHR42341:SF1">
    <property type="entry name" value="HYDROPHOBIN"/>
    <property type="match status" value="1"/>
</dbReference>
<evidence type="ECO:0000256" key="3">
    <source>
        <dbReference type="ARBA" id="ARBA00023157"/>
    </source>
</evidence>
<evidence type="ECO:0000256" key="2">
    <source>
        <dbReference type="ARBA" id="ARBA00009576"/>
    </source>
</evidence>
<dbReference type="Pfam" id="PF06766">
    <property type="entry name" value="Hydrophobin_2"/>
    <property type="match status" value="1"/>
</dbReference>
<keyword evidence="5" id="KW-1185">Reference proteome</keyword>
<feature type="non-terminal residue" evidence="4">
    <location>
        <position position="77"/>
    </location>
</feature>
<dbReference type="AlphaFoldDB" id="A0A2T3A736"/>
<dbReference type="InterPro" id="IPR036686">
    <property type="entry name" value="Class_II_Hydrophobin_sf"/>
</dbReference>
<dbReference type="CDD" id="cd23508">
    <property type="entry name" value="hydrophobin_II"/>
    <property type="match status" value="1"/>
</dbReference>
<evidence type="ECO:0000256" key="1">
    <source>
        <dbReference type="ARBA" id="ARBA00004196"/>
    </source>
</evidence>
<comment type="similarity">
    <text evidence="2">Belongs to the cerato-ulmin hydrophobin family.</text>
</comment>
<gene>
    <name evidence="4" type="ORF">BD289DRAFT_353894</name>
</gene>
<protein>
    <submittedName>
        <fullName evidence="4">Cerato-ulmin hydrophobin family</fullName>
    </submittedName>
</protein>
<dbReference type="Gene3D" id="3.20.120.10">
    <property type="entry name" value="Hydrophobin"/>
    <property type="match status" value="1"/>
</dbReference>
<sequence length="77" mass="7665">GSGSTTYDPCTSLLDSEPVCCATSVLGLVDLDCAIVSETPTSADDFVSICSSTGQEAQCCTLSLAGQALLCVDPVGA</sequence>
<evidence type="ECO:0000313" key="5">
    <source>
        <dbReference type="Proteomes" id="UP000241462"/>
    </source>
</evidence>
<dbReference type="Proteomes" id="UP000241462">
    <property type="component" value="Unassembled WGS sequence"/>
</dbReference>
<dbReference type="PANTHER" id="PTHR42341">
    <property type="entry name" value="HYDROPHOBIN"/>
    <property type="match status" value="1"/>
</dbReference>
<dbReference type="GO" id="GO:0005576">
    <property type="term" value="C:extracellular region"/>
    <property type="evidence" value="ECO:0007669"/>
    <property type="project" value="InterPro"/>
</dbReference>
<dbReference type="OrthoDB" id="4500971at2759"/>